<dbReference type="SUPFAM" id="SSF101821">
    <property type="entry name" value="Aminopeptidase/glucanase lid domain"/>
    <property type="match status" value="1"/>
</dbReference>
<dbReference type="MEROPS" id="M42.005"/>
<dbReference type="InterPro" id="IPR023367">
    <property type="entry name" value="Peptidase_M42_dom2"/>
</dbReference>
<dbReference type="KEGG" id="hut:Huta_0675"/>
<evidence type="ECO:0000313" key="10">
    <source>
        <dbReference type="Proteomes" id="UP000002071"/>
    </source>
</evidence>
<feature type="binding site" evidence="8">
    <location>
        <position position="318"/>
    </location>
    <ligand>
        <name>Zn(2+)</name>
        <dbReference type="ChEBI" id="CHEBI:29105"/>
        <label>2</label>
    </ligand>
</feature>
<evidence type="ECO:0000256" key="3">
    <source>
        <dbReference type="ARBA" id="ARBA00022670"/>
    </source>
</evidence>
<comment type="similarity">
    <text evidence="1 6">Belongs to the peptidase M42 family.</text>
</comment>
<keyword evidence="5" id="KW-0378">Hydrolase</keyword>
<gene>
    <name evidence="9" type="ordered locus">Huta_0675</name>
</gene>
<evidence type="ECO:0000256" key="6">
    <source>
        <dbReference type="PIRNR" id="PIRNR001123"/>
    </source>
</evidence>
<dbReference type="Gene3D" id="3.40.630.10">
    <property type="entry name" value="Zn peptidases"/>
    <property type="match status" value="1"/>
</dbReference>
<dbReference type="PANTHER" id="PTHR32481">
    <property type="entry name" value="AMINOPEPTIDASE"/>
    <property type="match status" value="1"/>
</dbReference>
<feature type="binding site" evidence="8">
    <location>
        <position position="176"/>
    </location>
    <ligand>
        <name>Zn(2+)</name>
        <dbReference type="ChEBI" id="CHEBI:29105"/>
        <label>1</label>
    </ligand>
</feature>
<keyword evidence="10" id="KW-1185">Reference proteome</keyword>
<feature type="binding site" evidence="8">
    <location>
        <position position="209"/>
    </location>
    <ligand>
        <name>Zn(2+)</name>
        <dbReference type="ChEBI" id="CHEBI:29105"/>
        <label>2</label>
    </ligand>
</feature>
<dbReference type="Pfam" id="PF05343">
    <property type="entry name" value="Peptidase_M42"/>
    <property type="match status" value="1"/>
</dbReference>
<dbReference type="GO" id="GO:0006508">
    <property type="term" value="P:proteolysis"/>
    <property type="evidence" value="ECO:0007669"/>
    <property type="project" value="UniProtKB-KW"/>
</dbReference>
<evidence type="ECO:0000256" key="5">
    <source>
        <dbReference type="ARBA" id="ARBA00022801"/>
    </source>
</evidence>
<keyword evidence="4 8" id="KW-0479">Metal-binding</keyword>
<dbReference type="InterPro" id="IPR008007">
    <property type="entry name" value="Peptidase_M42"/>
</dbReference>
<dbReference type="STRING" id="519442.Huta_0675"/>
<feature type="binding site" evidence="8">
    <location>
        <position position="231"/>
    </location>
    <ligand>
        <name>Zn(2+)</name>
        <dbReference type="ChEBI" id="CHEBI:29105"/>
        <label>1</label>
    </ligand>
</feature>
<evidence type="ECO:0000313" key="9">
    <source>
        <dbReference type="EMBL" id="ACV10861.1"/>
    </source>
</evidence>
<dbReference type="GO" id="GO:0046872">
    <property type="term" value="F:metal ion binding"/>
    <property type="evidence" value="ECO:0007669"/>
    <property type="project" value="UniProtKB-UniRule"/>
</dbReference>
<sequence length="359" mass="37873">MDDPQRDFLESLLDTASPSGFETPGQRVWIEYVSQFADNVRTDDYGNAVAVHEGDGDREIAIAGHGDEIGFMVRDITDDGFIELSRIGGSDRTVTRGQHVTVHTDAGPVSGVVGQTAIHLRDREDDSIDDVAEQHVDIGVSDGESARERVEIGDPVTFASGLESLAGTRLSARGMDNRVGIWTAAEALRTASDADASATVYAVSTVQEELGLQGAKMVGFDLDPDAVVAVDVTHATDTPDVPGKRSNGVELGAGPVVARGSANHPQLVESLRSVADEENVDVQLEATGIRTGTDADAFYTQRGGVPSVNLGLPNRYMHTPVEVIDTADLTNAATLLGAFAVAAESLAPFGVEFDTESRA</sequence>
<dbReference type="HOGENOM" id="CLU_047249_1_0_2"/>
<dbReference type="GO" id="GO:0004177">
    <property type="term" value="F:aminopeptidase activity"/>
    <property type="evidence" value="ECO:0007669"/>
    <property type="project" value="UniProtKB-UniRule"/>
</dbReference>
<evidence type="ECO:0000256" key="1">
    <source>
        <dbReference type="ARBA" id="ARBA00006272"/>
    </source>
</evidence>
<evidence type="ECO:0000256" key="4">
    <source>
        <dbReference type="ARBA" id="ARBA00022723"/>
    </source>
</evidence>
<dbReference type="eggNOG" id="arCOG01518">
    <property type="taxonomic scope" value="Archaea"/>
</dbReference>
<protein>
    <submittedName>
        <fullName evidence="9">Peptidase M42 family protein</fullName>
    </submittedName>
</protein>
<dbReference type="GeneID" id="8382944"/>
<feature type="binding site" evidence="8">
    <location>
        <position position="65"/>
    </location>
    <ligand>
        <name>Zn(2+)</name>
        <dbReference type="ChEBI" id="CHEBI:29105"/>
        <label>1</label>
    </ligand>
</feature>
<dbReference type="PIRSF" id="PIRSF001123">
    <property type="entry name" value="PepA_GA"/>
    <property type="match status" value="1"/>
</dbReference>
<keyword evidence="2" id="KW-0031">Aminopeptidase</keyword>
<dbReference type="AlphaFoldDB" id="C7NTD9"/>
<feature type="active site" description="Proton acceptor" evidence="7">
    <location>
        <position position="208"/>
    </location>
</feature>
<dbReference type="EMBL" id="CP001687">
    <property type="protein sequence ID" value="ACV10861.1"/>
    <property type="molecule type" value="Genomic_DNA"/>
</dbReference>
<dbReference type="InterPro" id="IPR051464">
    <property type="entry name" value="Peptidase_M42_aminopept"/>
</dbReference>
<evidence type="ECO:0000256" key="8">
    <source>
        <dbReference type="PIRSR" id="PIRSR001123-2"/>
    </source>
</evidence>
<proteinExistence type="inferred from homology"/>
<dbReference type="SUPFAM" id="SSF53187">
    <property type="entry name" value="Zn-dependent exopeptidases"/>
    <property type="match status" value="1"/>
</dbReference>
<comment type="cofactor">
    <cofactor evidence="8">
        <name>a divalent metal cation</name>
        <dbReference type="ChEBI" id="CHEBI:60240"/>
    </cofactor>
    <text evidence="8">Binds 2 divalent metal cations per subunit.</text>
</comment>
<dbReference type="OrthoDB" id="30642at2157"/>
<accession>C7NTD9</accession>
<dbReference type="Proteomes" id="UP000002071">
    <property type="component" value="Chromosome"/>
</dbReference>
<evidence type="ECO:0000256" key="7">
    <source>
        <dbReference type="PIRSR" id="PIRSR001123-1"/>
    </source>
</evidence>
<feature type="binding site" evidence="8">
    <location>
        <position position="176"/>
    </location>
    <ligand>
        <name>Zn(2+)</name>
        <dbReference type="ChEBI" id="CHEBI:29105"/>
        <label>2</label>
    </ligand>
</feature>
<reference evidence="9 10" key="1">
    <citation type="journal article" date="2009" name="Stand. Genomic Sci.">
        <title>Complete genome sequence of Halorhabdus utahensis type strain (AX-2).</title>
        <authorList>
            <person name="Anderson I."/>
            <person name="Tindall B.J."/>
            <person name="Pomrenke H."/>
            <person name="Goker M."/>
            <person name="Lapidus A."/>
            <person name="Nolan M."/>
            <person name="Copeland A."/>
            <person name="Glavina Del Rio T."/>
            <person name="Chen F."/>
            <person name="Tice H."/>
            <person name="Cheng J.F."/>
            <person name="Lucas S."/>
            <person name="Chertkov O."/>
            <person name="Bruce D."/>
            <person name="Brettin T."/>
            <person name="Detter J.C."/>
            <person name="Han C."/>
            <person name="Goodwin L."/>
            <person name="Land M."/>
            <person name="Hauser L."/>
            <person name="Chang Y.J."/>
            <person name="Jeffries C.D."/>
            <person name="Pitluck S."/>
            <person name="Pati A."/>
            <person name="Mavromatis K."/>
            <person name="Ivanova N."/>
            <person name="Ovchinnikova G."/>
            <person name="Chen A."/>
            <person name="Palaniappan K."/>
            <person name="Chain P."/>
            <person name="Rohde M."/>
            <person name="Bristow J."/>
            <person name="Eisen J.A."/>
            <person name="Markowitz V."/>
            <person name="Hugenholtz P."/>
            <person name="Kyrpides N.C."/>
            <person name="Klenk H.P."/>
        </authorList>
    </citation>
    <scope>NUCLEOTIDE SEQUENCE [LARGE SCALE GENOMIC DNA]</scope>
    <source>
        <strain evidence="10">DSM 12940 / JCM 11049 / AX-2</strain>
    </source>
</reference>
<name>C7NTD9_HALUD</name>
<evidence type="ECO:0000256" key="2">
    <source>
        <dbReference type="ARBA" id="ARBA00022438"/>
    </source>
</evidence>
<dbReference type="PANTHER" id="PTHR32481:SF0">
    <property type="entry name" value="AMINOPEPTIDASE YPDE-RELATED"/>
    <property type="match status" value="1"/>
</dbReference>
<dbReference type="Gene3D" id="2.40.30.40">
    <property type="entry name" value="Peptidase M42, domain 2"/>
    <property type="match status" value="1"/>
</dbReference>
<dbReference type="RefSeq" id="WP_015788441.1">
    <property type="nucleotide sequence ID" value="NC_013158.1"/>
</dbReference>
<keyword evidence="3" id="KW-0645">Protease</keyword>
<organism evidence="9 10">
    <name type="scientific">Halorhabdus utahensis (strain DSM 12940 / JCM 11049 / AX-2)</name>
    <dbReference type="NCBI Taxonomy" id="519442"/>
    <lineage>
        <taxon>Archaea</taxon>
        <taxon>Methanobacteriati</taxon>
        <taxon>Methanobacteriota</taxon>
        <taxon>Stenosarchaea group</taxon>
        <taxon>Halobacteria</taxon>
        <taxon>Halobacteriales</taxon>
        <taxon>Haloarculaceae</taxon>
        <taxon>Halorhabdus</taxon>
    </lineage>
</organism>